<dbReference type="PANTHER" id="PTHR21240:SF28">
    <property type="entry name" value="ISO-OROTATE DECARBOXYLASE (EUROFUNG)"/>
    <property type="match status" value="1"/>
</dbReference>
<dbReference type="EMBL" id="JACEIB010000003">
    <property type="protein sequence ID" value="MBA2933789.1"/>
    <property type="molecule type" value="Genomic_DNA"/>
</dbReference>
<dbReference type="PANTHER" id="PTHR21240">
    <property type="entry name" value="2-AMINO-3-CARBOXYLMUCONATE-6-SEMIALDEHYDE DECARBOXYLASE"/>
    <property type="match status" value="1"/>
</dbReference>
<dbReference type="GO" id="GO:0016787">
    <property type="term" value="F:hydrolase activity"/>
    <property type="evidence" value="ECO:0007669"/>
    <property type="project" value="UniProtKB-KW"/>
</dbReference>
<dbReference type="GO" id="GO:0016831">
    <property type="term" value="F:carboxy-lyase activity"/>
    <property type="evidence" value="ECO:0007669"/>
    <property type="project" value="InterPro"/>
</dbReference>
<evidence type="ECO:0000259" key="2">
    <source>
        <dbReference type="Pfam" id="PF04909"/>
    </source>
</evidence>
<evidence type="ECO:0000313" key="3">
    <source>
        <dbReference type="EMBL" id="MBA2933789.1"/>
    </source>
</evidence>
<dbReference type="RefSeq" id="WP_160363587.1">
    <property type="nucleotide sequence ID" value="NZ_JACEIB010000003.1"/>
</dbReference>
<reference evidence="3 4" key="1">
    <citation type="submission" date="2020-07" db="EMBL/GenBank/DDBJ databases">
        <authorList>
            <person name="Sun Q."/>
        </authorList>
    </citation>
    <scope>NUCLEOTIDE SEQUENCE [LARGE SCALE GENOMIC DNA]</scope>
    <source>
        <strain evidence="3 4">CGMCC 1.13654</strain>
    </source>
</reference>
<dbReference type="GO" id="GO:0019748">
    <property type="term" value="P:secondary metabolic process"/>
    <property type="evidence" value="ECO:0007669"/>
    <property type="project" value="TreeGrafter"/>
</dbReference>
<dbReference type="Pfam" id="PF04909">
    <property type="entry name" value="Amidohydro_2"/>
    <property type="match status" value="1"/>
</dbReference>
<gene>
    <name evidence="3" type="ORF">HZF05_06710</name>
</gene>
<proteinExistence type="predicted"/>
<sequence>MQTTPTAENLTTKRIISADSHVTEPPSVYRDRVAQRFRDRAPRLVQGDGGGEMIVIEGMADPFPITLASGAGYRGQALADRANVKLEECYSGGWEPKQRLRDQDRDGIGGEVIYPSLGMYLCNHPDAEYRTAMFGAYNEWMAEYCETAPDRLIGLGQTAMTSVEQGIKDLERIKAMGLRGVMMPGYPVVEDYDSPLYDPFWEAAVALDLPLSFHILTYKDGIGKARGPKVNAFMSIIRGNQDIIGMMIFAGVFERHPGLKLVCAEADAGWVPHFMYRMDHALERNPWTAGKSVLARSPSHYFRENIYLTFQDDIIALKLKDFFNRERMMWASDFPHLDSTYPDSMALLAEQTQGLNAQERDWLLHDNVASLYGLN</sequence>
<comment type="caution">
    <text evidence="3">The sequence shown here is derived from an EMBL/GenBank/DDBJ whole genome shotgun (WGS) entry which is preliminary data.</text>
</comment>
<dbReference type="SUPFAM" id="SSF51556">
    <property type="entry name" value="Metallo-dependent hydrolases"/>
    <property type="match status" value="1"/>
</dbReference>
<organism evidence="3 4">
    <name type="scientific">Sphingomonas chungangi</name>
    <dbReference type="NCBI Taxonomy" id="2683589"/>
    <lineage>
        <taxon>Bacteria</taxon>
        <taxon>Pseudomonadati</taxon>
        <taxon>Pseudomonadota</taxon>
        <taxon>Alphaproteobacteria</taxon>
        <taxon>Sphingomonadales</taxon>
        <taxon>Sphingomonadaceae</taxon>
        <taxon>Sphingomonas</taxon>
    </lineage>
</organism>
<name>A0A838L5Q1_9SPHN</name>
<accession>A0A838L5Q1</accession>
<dbReference type="InterPro" id="IPR006680">
    <property type="entry name" value="Amidohydro-rel"/>
</dbReference>
<keyword evidence="3" id="KW-0378">Hydrolase</keyword>
<evidence type="ECO:0000313" key="4">
    <source>
        <dbReference type="Proteomes" id="UP000570166"/>
    </source>
</evidence>
<dbReference type="InterPro" id="IPR032466">
    <property type="entry name" value="Metal_Hydrolase"/>
</dbReference>
<protein>
    <submittedName>
        <fullName evidence="3">Amidohydrolase</fullName>
    </submittedName>
</protein>
<feature type="domain" description="Amidohydrolase-related" evidence="2">
    <location>
        <begin position="130"/>
        <end position="374"/>
    </location>
</feature>
<dbReference type="InterPro" id="IPR032465">
    <property type="entry name" value="ACMSD"/>
</dbReference>
<dbReference type="GO" id="GO:0005737">
    <property type="term" value="C:cytoplasm"/>
    <property type="evidence" value="ECO:0007669"/>
    <property type="project" value="TreeGrafter"/>
</dbReference>
<evidence type="ECO:0000256" key="1">
    <source>
        <dbReference type="ARBA" id="ARBA00023239"/>
    </source>
</evidence>
<dbReference type="AlphaFoldDB" id="A0A838L5Q1"/>
<keyword evidence="4" id="KW-1185">Reference proteome</keyword>
<keyword evidence="1" id="KW-0456">Lyase</keyword>
<dbReference type="Proteomes" id="UP000570166">
    <property type="component" value="Unassembled WGS sequence"/>
</dbReference>
<dbReference type="Gene3D" id="3.20.20.140">
    <property type="entry name" value="Metal-dependent hydrolases"/>
    <property type="match status" value="1"/>
</dbReference>